<organism evidence="2 3">
    <name type="scientific">Marnyiella aurantia</name>
    <dbReference type="NCBI Taxonomy" id="2758037"/>
    <lineage>
        <taxon>Bacteria</taxon>
        <taxon>Pseudomonadati</taxon>
        <taxon>Bacteroidota</taxon>
        <taxon>Flavobacteriia</taxon>
        <taxon>Flavobacteriales</taxon>
        <taxon>Weeksellaceae</taxon>
        <taxon>Marnyiella</taxon>
    </lineage>
</organism>
<evidence type="ECO:0000313" key="4">
    <source>
        <dbReference type="Proteomes" id="UP000539710"/>
    </source>
</evidence>
<dbReference type="Pfam" id="PF11655">
    <property type="entry name" value="DUF2589"/>
    <property type="match status" value="1"/>
</dbReference>
<sequence>METLKSILEKDQSKKTKSELIQLLTGIESIVSPAVYEKISGLSPSELQDLPKRDILEILNNFKDGYDAKWENAVANVSSSVMSAVFGQLRADDNAFAAAAVSDGNFAAELGSIDFAKIIGGPLDACVSAQTNASVSTVSFINEVGFETTAEGKKLRMAEFKYKKNVANPDFDEEEAESDSNPKTIEQDVEITVPFIALLNVPSFRIESCDIDFNVKLNSTFTQNTQTEFGINTGFSSESSGLANLFAKVKFKVNVSMKRTSSTGVKIEKEYSLGIKVRATNDEMPAGLEKVLGLLSN</sequence>
<evidence type="ECO:0000313" key="3">
    <source>
        <dbReference type="Proteomes" id="UP000515349"/>
    </source>
</evidence>
<dbReference type="RefSeq" id="WP_181886834.1">
    <property type="nucleotide sequence ID" value="NZ_CP059472.1"/>
</dbReference>
<proteinExistence type="predicted"/>
<dbReference type="KEGG" id="cbau:H1R16_09445"/>
<reference evidence="4" key="2">
    <citation type="submission" date="2020-07" db="EMBL/GenBank/DDBJ databases">
        <title>Flavobacterium sp. xlx-214.</title>
        <authorList>
            <person name="Yang C."/>
        </authorList>
    </citation>
    <scope>NUCLEOTIDE SEQUENCE [LARGE SCALE GENOMIC DNA]</scope>
    <source>
        <strain evidence="4">CX-624</strain>
    </source>
</reference>
<dbReference type="EMBL" id="CP059472">
    <property type="protein sequence ID" value="QMS97937.1"/>
    <property type="molecule type" value="Genomic_DNA"/>
</dbReference>
<evidence type="ECO:0000313" key="1">
    <source>
        <dbReference type="EMBL" id="MBA5246713.1"/>
    </source>
</evidence>
<evidence type="ECO:0000313" key="2">
    <source>
        <dbReference type="EMBL" id="QMS97937.1"/>
    </source>
</evidence>
<protein>
    <submittedName>
        <fullName evidence="2">DUF2589 domain-containing protein</fullName>
    </submittedName>
</protein>
<dbReference type="Proteomes" id="UP000539710">
    <property type="component" value="Unassembled WGS sequence"/>
</dbReference>
<reference evidence="2 3" key="1">
    <citation type="submission" date="2020-07" db="EMBL/GenBank/DDBJ databases">
        <title>Chryseobacterium sp.cx-624.</title>
        <authorList>
            <person name="Yang C."/>
        </authorList>
    </citation>
    <scope>NUCLEOTIDE SEQUENCE [LARGE SCALE GENOMIC DNA]</scope>
    <source>
        <strain evidence="2">Cx-624</strain>
        <strain evidence="3">cx-624</strain>
    </source>
</reference>
<dbReference type="Proteomes" id="UP000515349">
    <property type="component" value="Chromosome"/>
</dbReference>
<dbReference type="EMBL" id="JACEUX010000002">
    <property type="protein sequence ID" value="MBA5246713.1"/>
    <property type="molecule type" value="Genomic_DNA"/>
</dbReference>
<gene>
    <name evidence="2" type="ORF">H1R16_09445</name>
    <name evidence="1" type="ORF">H2507_05995</name>
</gene>
<keyword evidence="4" id="KW-1185">Reference proteome</keyword>
<reference evidence="1" key="3">
    <citation type="submission" date="2020-07" db="EMBL/GenBank/DDBJ databases">
        <authorList>
            <person name="Yang C."/>
        </authorList>
    </citation>
    <scope>NUCLEOTIDE SEQUENCE</scope>
    <source>
        <strain evidence="1">Cx-624</strain>
    </source>
</reference>
<name>A0A7D7LR71_9FLAO</name>
<dbReference type="InterPro" id="IPR024510">
    <property type="entry name" value="DUF2589"/>
</dbReference>
<dbReference type="AlphaFoldDB" id="A0A7D7LR71"/>
<accession>A0A7D7LR71</accession>